<dbReference type="GO" id="GO:0006508">
    <property type="term" value="P:proteolysis"/>
    <property type="evidence" value="ECO:0007669"/>
    <property type="project" value="InterPro"/>
</dbReference>
<keyword evidence="1" id="KW-0325">Glycoprotein</keyword>
<dbReference type="AlphaFoldDB" id="A0A2X4PFB3"/>
<dbReference type="InterPro" id="IPR002469">
    <property type="entry name" value="Peptidase_S9B_N"/>
</dbReference>
<reference evidence="4 5" key="1">
    <citation type="submission" date="2018-06" db="EMBL/GenBank/DDBJ databases">
        <authorList>
            <consortium name="Pathogen Informatics"/>
            <person name="Doyle S."/>
        </authorList>
    </citation>
    <scope>NUCLEOTIDE SEQUENCE [LARGE SCALE GENOMIC DNA]</scope>
    <source>
        <strain evidence="4 5">NCTC12858</strain>
    </source>
</reference>
<dbReference type="Proteomes" id="UP000249300">
    <property type="component" value="Chromosome 1"/>
</dbReference>
<keyword evidence="4" id="KW-0378">Hydrolase</keyword>
<dbReference type="EC" id="3.4.14.12" evidence="4"/>
<dbReference type="PANTHER" id="PTHR11731:SF193">
    <property type="entry name" value="DIPEPTIDYL PEPTIDASE 9"/>
    <property type="match status" value="1"/>
</dbReference>
<dbReference type="FunFam" id="3.40.50.1820:FF:000003">
    <property type="entry name" value="Dipeptidyl peptidase 4"/>
    <property type="match status" value="1"/>
</dbReference>
<dbReference type="SUPFAM" id="SSF82171">
    <property type="entry name" value="DPP6 N-terminal domain-like"/>
    <property type="match status" value="1"/>
</dbReference>
<evidence type="ECO:0000313" key="5">
    <source>
        <dbReference type="Proteomes" id="UP000249300"/>
    </source>
</evidence>
<dbReference type="Pfam" id="PF00326">
    <property type="entry name" value="Peptidase_S9"/>
    <property type="match status" value="1"/>
</dbReference>
<dbReference type="GO" id="GO:0008239">
    <property type="term" value="F:dipeptidyl-peptidase activity"/>
    <property type="evidence" value="ECO:0007669"/>
    <property type="project" value="TreeGrafter"/>
</dbReference>
<sequence>MTRQKQTFIVMALVGLIAVLPLSAQQKKRITLSEITGGDFQELGARGTFRPMGDTFYTEKTKDNTAIVRYEFATGKVVDTLFSTTSAKDCSFDHFDDYIVGPNGTHILLLNKKNPVYRHSYTAEVYDYDVRRKLVKPLSEQGGQISIPTFSPDGRMVAFVRDNNIYIKKFDFDTEVAVTTDGKKNEIINGQTDWVYEEEFGQTKLMSFSPDGSFLAYGRTDESLVKEYAMPMYAPAGKLYPEAYRYKYPKAGEQNSRLSVHLYNIDNRSTKTVQLPNMADIYIPRLQFTYKSDELAVVTLNRQQNLLRMYYVHPKSLVAKLILEDKNERYIDEQAISSILLLADGFVYLSERDGWQHLYQYNAKGIMQRQITKGEWDVTRFYGMDGQGNIYYQAAKESPLRREVYRVDPKGKTLCLSNAKGNNHARFSGNFSFFINNHSSIDTPLEVALYRTKTPNKPLRILQDNAALRKKLQGYELAKKEFIKVKNGAGQDMNAWIVKPLDFDPNKQYPLLMVQYSGPNSQQVADLFRLDWEQYLAVNGIVVACVDGRGTAARGEDWRKCHYLKLGTLETQDQISAAKELGKLPYIDASRIGIWGWSYGGYNTLMSLCKGEGTFKLGIAVAPVTDWRYYDTIYTERYMRTPQENGRGYDEASVLRFANQLRGKLLVIHGSADDNVHLQNTMNLTNLLVEAGIPFEQAIYTDKNHSIPGRNTRLHLYTRMANYLFDNL</sequence>
<dbReference type="InterPro" id="IPR001375">
    <property type="entry name" value="Peptidase_S9_cat"/>
</dbReference>
<keyword evidence="5" id="KW-1185">Reference proteome</keyword>
<protein>
    <submittedName>
        <fullName evidence="4">Prolyl tripeptidyl peptidase</fullName>
        <ecNumber evidence="4">3.4.14.12</ecNumber>
    </submittedName>
</protein>
<dbReference type="Pfam" id="PF00930">
    <property type="entry name" value="DPPIV_N"/>
    <property type="match status" value="1"/>
</dbReference>
<dbReference type="SUPFAM" id="SSF53474">
    <property type="entry name" value="alpha/beta-Hydrolases"/>
    <property type="match status" value="1"/>
</dbReference>
<name>A0A2X4PFB3_9PORP</name>
<dbReference type="InterPro" id="IPR029058">
    <property type="entry name" value="AB_hydrolase_fold"/>
</dbReference>
<dbReference type="GO" id="GO:0008236">
    <property type="term" value="F:serine-type peptidase activity"/>
    <property type="evidence" value="ECO:0007669"/>
    <property type="project" value="InterPro"/>
</dbReference>
<dbReference type="RefSeq" id="WP_023939954.1">
    <property type="nucleotide sequence ID" value="NZ_LS483447.1"/>
</dbReference>
<feature type="domain" description="Peptidase S9 prolyl oligopeptidase catalytic" evidence="2">
    <location>
        <begin position="531"/>
        <end position="726"/>
    </location>
</feature>
<proteinExistence type="predicted"/>
<dbReference type="Gene3D" id="2.140.10.30">
    <property type="entry name" value="Dipeptidylpeptidase IV, N-terminal domain"/>
    <property type="match status" value="1"/>
</dbReference>
<evidence type="ECO:0000313" key="4">
    <source>
        <dbReference type="EMBL" id="SQH72504.1"/>
    </source>
</evidence>
<dbReference type="EMBL" id="LS483447">
    <property type="protein sequence ID" value="SQH72504.1"/>
    <property type="molecule type" value="Genomic_DNA"/>
</dbReference>
<organism evidence="4 5">
    <name type="scientific">Porphyromonas crevioricanis</name>
    <dbReference type="NCBI Taxonomy" id="393921"/>
    <lineage>
        <taxon>Bacteria</taxon>
        <taxon>Pseudomonadati</taxon>
        <taxon>Bacteroidota</taxon>
        <taxon>Bacteroidia</taxon>
        <taxon>Bacteroidales</taxon>
        <taxon>Porphyromonadaceae</taxon>
        <taxon>Porphyromonas</taxon>
    </lineage>
</organism>
<dbReference type="KEGG" id="pcre:NCTC12858_00327"/>
<feature type="domain" description="Dipeptidylpeptidase IV N-terminal" evidence="3">
    <location>
        <begin position="102"/>
        <end position="444"/>
    </location>
</feature>
<evidence type="ECO:0000256" key="1">
    <source>
        <dbReference type="ARBA" id="ARBA00023180"/>
    </source>
</evidence>
<accession>A0A2X4PFB3</accession>
<evidence type="ECO:0000259" key="3">
    <source>
        <dbReference type="Pfam" id="PF00930"/>
    </source>
</evidence>
<gene>
    <name evidence="4" type="primary">ptpA_1</name>
    <name evidence="4" type="ORF">NCTC12858_00327</name>
</gene>
<dbReference type="InterPro" id="IPR050278">
    <property type="entry name" value="Serine_Prot_S9B/DPPIV"/>
</dbReference>
<dbReference type="Gene3D" id="3.40.50.1820">
    <property type="entry name" value="alpha/beta hydrolase"/>
    <property type="match status" value="1"/>
</dbReference>
<evidence type="ECO:0000259" key="2">
    <source>
        <dbReference type="Pfam" id="PF00326"/>
    </source>
</evidence>
<dbReference type="PANTHER" id="PTHR11731">
    <property type="entry name" value="PROTEASE FAMILY S9B,C DIPEPTIDYL-PEPTIDASE IV-RELATED"/>
    <property type="match status" value="1"/>
</dbReference>